<dbReference type="SMART" id="SM00490">
    <property type="entry name" value="HELICc"/>
    <property type="match status" value="1"/>
</dbReference>
<dbReference type="PROSITE" id="PS51194">
    <property type="entry name" value="HELICASE_CTER"/>
    <property type="match status" value="1"/>
</dbReference>
<name>A0A1C4U8E1_9ACTN</name>
<dbReference type="SUPFAM" id="SSF52540">
    <property type="entry name" value="P-loop containing nucleoside triphosphate hydrolases"/>
    <property type="match status" value="2"/>
</dbReference>
<feature type="region of interest" description="Disordered" evidence="2">
    <location>
        <begin position="368"/>
        <end position="388"/>
    </location>
</feature>
<dbReference type="InterPro" id="IPR022138">
    <property type="entry name" value="DUF3670"/>
</dbReference>
<evidence type="ECO:0000256" key="2">
    <source>
        <dbReference type="SAM" id="MobiDB-lite"/>
    </source>
</evidence>
<dbReference type="FunFam" id="3.40.50.300:FF:000533">
    <property type="entry name" value="Helicase, Snf2 family"/>
    <property type="match status" value="1"/>
</dbReference>
<dbReference type="InterPro" id="IPR049730">
    <property type="entry name" value="SNF2/RAD54-like_C"/>
</dbReference>
<dbReference type="InterPro" id="IPR000330">
    <property type="entry name" value="SNF2_N"/>
</dbReference>
<dbReference type="InterPro" id="IPR050496">
    <property type="entry name" value="SNF2_RAD54_helicase_repair"/>
</dbReference>
<keyword evidence="5" id="KW-0808">Transferase</keyword>
<dbReference type="Gene3D" id="3.40.50.10810">
    <property type="entry name" value="Tandem AAA-ATPase domain"/>
    <property type="match status" value="1"/>
</dbReference>
<reference evidence="5 6" key="1">
    <citation type="submission" date="2016-06" db="EMBL/GenBank/DDBJ databases">
        <authorList>
            <person name="Kjaerup R.B."/>
            <person name="Dalgaard T.S."/>
            <person name="Juul-Madsen H.R."/>
        </authorList>
    </citation>
    <scope>NUCLEOTIDE SEQUENCE [LARGE SCALE GENOMIC DNA]</scope>
    <source>
        <strain evidence="5 6">DSM 45626</strain>
    </source>
</reference>
<dbReference type="PANTHER" id="PTHR45629">
    <property type="entry name" value="SNF2/RAD54 FAMILY MEMBER"/>
    <property type="match status" value="1"/>
</dbReference>
<dbReference type="Pfam" id="PF00271">
    <property type="entry name" value="Helicase_C"/>
    <property type="match status" value="1"/>
</dbReference>
<protein>
    <submittedName>
        <fullName evidence="5">Non-specific serine/threonine protein kinase</fullName>
    </submittedName>
</protein>
<evidence type="ECO:0000259" key="3">
    <source>
        <dbReference type="PROSITE" id="PS51192"/>
    </source>
</evidence>
<keyword evidence="5" id="KW-0418">Kinase</keyword>
<dbReference type="GO" id="GO:0004674">
    <property type="term" value="F:protein serine/threonine kinase activity"/>
    <property type="evidence" value="ECO:0007669"/>
    <property type="project" value="UniProtKB-KW"/>
</dbReference>
<dbReference type="SMART" id="SM00487">
    <property type="entry name" value="DEXDc"/>
    <property type="match status" value="1"/>
</dbReference>
<dbReference type="InterPro" id="IPR014001">
    <property type="entry name" value="Helicase_ATP-bd"/>
</dbReference>
<dbReference type="Proteomes" id="UP000199375">
    <property type="component" value="Unassembled WGS sequence"/>
</dbReference>
<dbReference type="GO" id="GO:0016787">
    <property type="term" value="F:hydrolase activity"/>
    <property type="evidence" value="ECO:0007669"/>
    <property type="project" value="UniProtKB-KW"/>
</dbReference>
<dbReference type="Gene3D" id="3.40.50.300">
    <property type="entry name" value="P-loop containing nucleotide triphosphate hydrolases"/>
    <property type="match status" value="1"/>
</dbReference>
<sequence>MLVVHGAWLPGAGLVIWAEDSALPPQAPRRPGRAPRERPHPFAADHAALAAALAGAVPQTVAPSARPASAGPQRSGSPSAPPQSTGPQAPTAAEPGSVLLRLPTRAGSPADSPELVRPAVTEPARGTVTLAGWRAPALRYAPADALALLRAAGDRAGVPGATLRHLAELAGFAVDLVRRGRVLPGVAGSSEPRPTAFRPLAGASAAPRAAGPGRAHEAGARAVWRPLLTGADAAWARSLALALPPAGRAAAADVPAGELVADALDALTDAAARAALTRTALTQGGRRSGAVPAWLAALTAPDGGFTAERVALDALAAELDDWQRDAAGGAVRASFRLVEPAVDPIADALAAALDPTAATDTDATAATATADATADSGGPGSGAETGSADAGRWRVEFGLQAADEPGLVVDAGHIWRSPHAPSGLAGRLDSPQETLLAELGRASRLWPELDTALRTATPEALELDVEGAHRFLREGAPVLHAAGFGVLLPGWWRRPSARLGARLQARSRTAPGTVAADGGFGLDALVDYRWEVSLGDEPISAEELAALAELKTPLVRLRGRWVELDPGRLAAGLRLLRSAGELTVADLLRLGLAEADSADALPVLEVVADGALGDLLAGQAERRLVPLDPPPAFAGTLRPYQRRGLAWLAFLQSLGLGGVLADDMGLGKTVQLLALFAGDPPDAGPTLLVCPMSLVGNWQREAARFAPKLRVHVHHGAERARGDDFVAAVHAADLVLTTYSVAARDAVDLAGIDWHRVVVDEAQAIKNASTRQAEAVRALPARHRIAVTGTPVENRLADLWSIMQFANPGLLGPAASFKKAYAEPIERHGDADAAERLRRMTGPFVLRRLKTDSSIISDLPEKLEMEVLCNLTAEQAALYRAVVDDMLARIESTDGIERHGLVLAAMTRLKQVCNHPAQLLHDGSALPNRSGKLARLEEILDEVLAAGEKALLFTQYAEFGGMLRGHLSARFGREVLFLHGGVGKADRDAMVTRFQSDAGPPLFVLSLKAGGTGLTLTAANHVVHVDRWWNPAVEDQATDRAFRIGQRRRVQVRKFVCAGTVEEKVAAMIAEKRSLAASVVGTGEQWVTELSTERLRELFALEAGAVVE</sequence>
<dbReference type="PROSITE" id="PS51192">
    <property type="entry name" value="HELICASE_ATP_BIND_1"/>
    <property type="match status" value="1"/>
</dbReference>
<dbReference type="AlphaFoldDB" id="A0A1C4U8E1"/>
<dbReference type="PANTHER" id="PTHR45629:SF7">
    <property type="entry name" value="DNA EXCISION REPAIR PROTEIN ERCC-6-RELATED"/>
    <property type="match status" value="1"/>
</dbReference>
<feature type="compositionally biased region" description="Low complexity" evidence="2">
    <location>
        <begin position="44"/>
        <end position="56"/>
    </location>
</feature>
<proteinExistence type="predicted"/>
<evidence type="ECO:0000313" key="6">
    <source>
        <dbReference type="Proteomes" id="UP000199375"/>
    </source>
</evidence>
<dbReference type="InterPro" id="IPR038718">
    <property type="entry name" value="SNF2-like_sf"/>
</dbReference>
<evidence type="ECO:0000313" key="5">
    <source>
        <dbReference type="EMBL" id="SCE67970.1"/>
    </source>
</evidence>
<feature type="compositionally biased region" description="Polar residues" evidence="2">
    <location>
        <begin position="72"/>
        <end position="88"/>
    </location>
</feature>
<dbReference type="GO" id="GO:0015616">
    <property type="term" value="F:DNA translocase activity"/>
    <property type="evidence" value="ECO:0007669"/>
    <property type="project" value="TreeGrafter"/>
</dbReference>
<dbReference type="Pfam" id="PF12419">
    <property type="entry name" value="DUF3670"/>
    <property type="match status" value="1"/>
</dbReference>
<dbReference type="CDD" id="cd18793">
    <property type="entry name" value="SF2_C_SNF"/>
    <property type="match status" value="1"/>
</dbReference>
<organism evidence="5 6">
    <name type="scientific">Micromonospora haikouensis</name>
    <dbReference type="NCBI Taxonomy" id="686309"/>
    <lineage>
        <taxon>Bacteria</taxon>
        <taxon>Bacillati</taxon>
        <taxon>Actinomycetota</taxon>
        <taxon>Actinomycetes</taxon>
        <taxon>Micromonosporales</taxon>
        <taxon>Micromonosporaceae</taxon>
        <taxon>Micromonospora</taxon>
    </lineage>
</organism>
<dbReference type="InterPro" id="IPR027417">
    <property type="entry name" value="P-loop_NTPase"/>
</dbReference>
<dbReference type="InterPro" id="IPR001650">
    <property type="entry name" value="Helicase_C-like"/>
</dbReference>
<keyword evidence="5" id="KW-0723">Serine/threonine-protein kinase</keyword>
<accession>A0A1C4U8E1</accession>
<dbReference type="GO" id="GO:0005524">
    <property type="term" value="F:ATP binding"/>
    <property type="evidence" value="ECO:0007669"/>
    <property type="project" value="InterPro"/>
</dbReference>
<dbReference type="EMBL" id="FMCW01000002">
    <property type="protein sequence ID" value="SCE67970.1"/>
    <property type="molecule type" value="Genomic_DNA"/>
</dbReference>
<dbReference type="Pfam" id="PF00176">
    <property type="entry name" value="SNF2-rel_dom"/>
    <property type="match status" value="1"/>
</dbReference>
<dbReference type="CDD" id="cd18012">
    <property type="entry name" value="DEXQc_arch_SWI2_SNF2"/>
    <property type="match status" value="1"/>
</dbReference>
<feature type="domain" description="Helicase ATP-binding" evidence="3">
    <location>
        <begin position="649"/>
        <end position="809"/>
    </location>
</feature>
<evidence type="ECO:0000259" key="4">
    <source>
        <dbReference type="PROSITE" id="PS51194"/>
    </source>
</evidence>
<keyword evidence="1" id="KW-0378">Hydrolase</keyword>
<dbReference type="RefSeq" id="WP_091275374.1">
    <property type="nucleotide sequence ID" value="NZ_FMCW01000002.1"/>
</dbReference>
<evidence type="ECO:0000256" key="1">
    <source>
        <dbReference type="ARBA" id="ARBA00022801"/>
    </source>
</evidence>
<feature type="region of interest" description="Disordered" evidence="2">
    <location>
        <begin position="23"/>
        <end position="94"/>
    </location>
</feature>
<gene>
    <name evidence="5" type="ORF">GA0070558_102287</name>
</gene>
<feature type="domain" description="Helicase C-terminal" evidence="4">
    <location>
        <begin position="935"/>
        <end position="1091"/>
    </location>
</feature>